<dbReference type="KEGG" id="cmb:CSW64_16900"/>
<dbReference type="EMBL" id="CP024201">
    <property type="protein sequence ID" value="ATQ43949.1"/>
    <property type="molecule type" value="Genomic_DNA"/>
</dbReference>
<keyword evidence="3" id="KW-1185">Reference proteome</keyword>
<protein>
    <submittedName>
        <fullName evidence="2">Phosphohydrolase</fullName>
    </submittedName>
</protein>
<dbReference type="Pfam" id="PF01243">
    <property type="entry name" value="PNPOx_N"/>
    <property type="match status" value="1"/>
</dbReference>
<proteinExistence type="predicted"/>
<reference evidence="2 3" key="1">
    <citation type="submission" date="2017-10" db="EMBL/GenBank/DDBJ databases">
        <title>Genome sequence of Caulobacter mirabilis FWC38.</title>
        <authorList>
            <person name="Fiebig A."/>
            <person name="Crosson S."/>
        </authorList>
    </citation>
    <scope>NUCLEOTIDE SEQUENCE [LARGE SCALE GENOMIC DNA]</scope>
    <source>
        <strain evidence="2 3">FWC 38</strain>
    </source>
</reference>
<dbReference type="GO" id="GO:0016787">
    <property type="term" value="F:hydrolase activity"/>
    <property type="evidence" value="ECO:0007669"/>
    <property type="project" value="UniProtKB-KW"/>
</dbReference>
<dbReference type="RefSeq" id="WP_099623197.1">
    <property type="nucleotide sequence ID" value="NZ_CP024201.1"/>
</dbReference>
<evidence type="ECO:0000259" key="1">
    <source>
        <dbReference type="Pfam" id="PF01243"/>
    </source>
</evidence>
<evidence type="ECO:0000313" key="3">
    <source>
        <dbReference type="Proteomes" id="UP000228945"/>
    </source>
</evidence>
<dbReference type="AlphaFoldDB" id="A0A2D2B124"/>
<feature type="domain" description="Pyridoxamine 5'-phosphate oxidase N-terminal" evidence="1">
    <location>
        <begin position="33"/>
        <end position="150"/>
    </location>
</feature>
<dbReference type="InterPro" id="IPR012349">
    <property type="entry name" value="Split_barrel_FMN-bd"/>
</dbReference>
<dbReference type="Proteomes" id="UP000228945">
    <property type="component" value="Chromosome"/>
</dbReference>
<dbReference type="PANTHER" id="PTHR42815">
    <property type="entry name" value="FAD-BINDING, PUTATIVE (AFU_ORTHOLOGUE AFUA_6G07600)-RELATED"/>
    <property type="match status" value="1"/>
</dbReference>
<sequence length="202" mass="22576">MNALSLDDLDRIYGQPKGPAKAKALDHVDRYGRRFIALSPFCVISAAGPDGSLDVSPRGGEPGFVHVEDDRTIMLPDRPGNNRLDVLRNIVGGDGQIGFMFMIPGFDDIYRVNGRAVLTADETLLERFVEFGRKPRSILRVTVQEAFLHCPKALMRARLWEADAQVERTTLPSLSEMILDQLGLGKPQVDEAQVLERYREQL</sequence>
<dbReference type="OrthoDB" id="9790331at2"/>
<dbReference type="SUPFAM" id="SSF50475">
    <property type="entry name" value="FMN-binding split barrel"/>
    <property type="match status" value="1"/>
</dbReference>
<dbReference type="PANTHER" id="PTHR42815:SF2">
    <property type="entry name" value="FAD-BINDING, PUTATIVE (AFU_ORTHOLOGUE AFUA_6G07600)-RELATED"/>
    <property type="match status" value="1"/>
</dbReference>
<dbReference type="InterPro" id="IPR011576">
    <property type="entry name" value="Pyridox_Oxase_N"/>
</dbReference>
<name>A0A2D2B124_9CAUL</name>
<dbReference type="Gene3D" id="2.30.110.10">
    <property type="entry name" value="Electron Transport, Fmn-binding Protein, Chain A"/>
    <property type="match status" value="1"/>
</dbReference>
<evidence type="ECO:0000313" key="2">
    <source>
        <dbReference type="EMBL" id="ATQ43949.1"/>
    </source>
</evidence>
<organism evidence="2 3">
    <name type="scientific">Caulobacter mirabilis</name>
    <dbReference type="NCBI Taxonomy" id="69666"/>
    <lineage>
        <taxon>Bacteria</taxon>
        <taxon>Pseudomonadati</taxon>
        <taxon>Pseudomonadota</taxon>
        <taxon>Alphaproteobacteria</taxon>
        <taxon>Caulobacterales</taxon>
        <taxon>Caulobacteraceae</taxon>
        <taxon>Caulobacter</taxon>
    </lineage>
</organism>
<dbReference type="NCBIfam" id="TIGR04025">
    <property type="entry name" value="PPOX_FMN_DR2398"/>
    <property type="match status" value="1"/>
</dbReference>
<keyword evidence="2" id="KW-0378">Hydrolase</keyword>
<gene>
    <name evidence="2" type="ORF">CSW64_16900</name>
</gene>
<dbReference type="InterPro" id="IPR024029">
    <property type="entry name" value="Pyridox_Oxase_FMN-dep"/>
</dbReference>
<accession>A0A2D2B124</accession>